<keyword evidence="1" id="KW-0812">Transmembrane</keyword>
<evidence type="ECO:0000256" key="1">
    <source>
        <dbReference type="SAM" id="Phobius"/>
    </source>
</evidence>
<feature type="transmembrane region" description="Helical" evidence="1">
    <location>
        <begin position="146"/>
        <end position="170"/>
    </location>
</feature>
<dbReference type="EMBL" id="FNZU01000003">
    <property type="protein sequence ID" value="SEK47509.1"/>
    <property type="molecule type" value="Genomic_DNA"/>
</dbReference>
<dbReference type="Pfam" id="PF04854">
    <property type="entry name" value="DUF624"/>
    <property type="match status" value="1"/>
</dbReference>
<dbReference type="InterPro" id="IPR006938">
    <property type="entry name" value="DUF624"/>
</dbReference>
<accession>A0A1H7HB93</accession>
<dbReference type="AlphaFoldDB" id="A0A1H7HB93"/>
<keyword evidence="1" id="KW-0472">Membrane</keyword>
<evidence type="ECO:0000313" key="3">
    <source>
        <dbReference type="Proteomes" id="UP000199081"/>
    </source>
</evidence>
<feature type="transmembrane region" description="Helical" evidence="1">
    <location>
        <begin position="23"/>
        <end position="46"/>
    </location>
</feature>
<dbReference type="Proteomes" id="UP000199081">
    <property type="component" value="Unassembled WGS sequence"/>
</dbReference>
<dbReference type="OrthoDB" id="2185447at2"/>
<sequence length="200" mass="23476">MDNFLKKYNALGEIGLDLFLLNIYWVIFALKGGIILGIFPSTIALYSCVRQKMKYGYYEETSWILFKKVYKKEFFKANKLSILAFIWIFIYVDSRLLDVYHFGLISDILSVVLMIFTVILLLFTIYIFPVYVHFKGNLKEYVLKCLVLIIGKPLQSILLLLSLIFLFGLYYTFPGFIPVFGLSIYTYITFRILIKTVLFF</sequence>
<keyword evidence="1" id="KW-1133">Transmembrane helix</keyword>
<proteinExistence type="predicted"/>
<gene>
    <name evidence="2" type="ORF">SAMN04488099_10328</name>
</gene>
<protein>
    <submittedName>
        <fullName evidence="2">Uncharacterized membrane protein YesL</fullName>
    </submittedName>
</protein>
<feature type="transmembrane region" description="Helical" evidence="1">
    <location>
        <begin position="176"/>
        <end position="194"/>
    </location>
</feature>
<keyword evidence="3" id="KW-1185">Reference proteome</keyword>
<reference evidence="3" key="1">
    <citation type="submission" date="2016-10" db="EMBL/GenBank/DDBJ databases">
        <authorList>
            <person name="Varghese N."/>
            <person name="Submissions S."/>
        </authorList>
    </citation>
    <scope>NUCLEOTIDE SEQUENCE [LARGE SCALE GENOMIC DNA]</scope>
    <source>
        <strain evidence="3">DSM 19183</strain>
    </source>
</reference>
<name>A0A1H7HB93_9LACT</name>
<evidence type="ECO:0000313" key="2">
    <source>
        <dbReference type="EMBL" id="SEK47509.1"/>
    </source>
</evidence>
<dbReference type="STRING" id="426702.SAMN04488099_10328"/>
<feature type="transmembrane region" description="Helical" evidence="1">
    <location>
        <begin position="74"/>
        <end position="92"/>
    </location>
</feature>
<dbReference type="RefSeq" id="WP_091479092.1">
    <property type="nucleotide sequence ID" value="NZ_BJYC01000031.1"/>
</dbReference>
<organism evidence="2 3">
    <name type="scientific">Alkalibacterium pelagium</name>
    <dbReference type="NCBI Taxonomy" id="426702"/>
    <lineage>
        <taxon>Bacteria</taxon>
        <taxon>Bacillati</taxon>
        <taxon>Bacillota</taxon>
        <taxon>Bacilli</taxon>
        <taxon>Lactobacillales</taxon>
        <taxon>Carnobacteriaceae</taxon>
        <taxon>Alkalibacterium</taxon>
    </lineage>
</organism>
<feature type="transmembrane region" description="Helical" evidence="1">
    <location>
        <begin position="112"/>
        <end position="134"/>
    </location>
</feature>